<keyword evidence="4" id="KW-1185">Reference proteome</keyword>
<evidence type="ECO:0000256" key="1">
    <source>
        <dbReference type="ARBA" id="ARBA00007274"/>
    </source>
</evidence>
<proteinExistence type="inferred from homology"/>
<protein>
    <submittedName>
        <fullName evidence="3">Putative colanic acid biosynthesis acetyltransferase</fullName>
    </submittedName>
</protein>
<dbReference type="Proteomes" id="UP000239907">
    <property type="component" value="Unassembled WGS sequence"/>
</dbReference>
<sequence>MDVLRNRKIKKWSKSELLVRCFWFMLSPLFRLSPRLCWGWRRSMLRLFGASVGKHVRIHPSAKIFIPWNLNIGDWCAVGNDAVIYNLGSIYIGDKVIISQRAHLCGGSHDFRDPAMTLIKAPITIEDKVWICADSFVGPGVVVGEGAVLAARGVAVKNLKPWSVYGGNPVKLISTREQIRD</sequence>
<keyword evidence="2 3" id="KW-0808">Transferase</keyword>
<evidence type="ECO:0000313" key="4">
    <source>
        <dbReference type="Proteomes" id="UP000239907"/>
    </source>
</evidence>
<dbReference type="SUPFAM" id="SSF51161">
    <property type="entry name" value="Trimeric LpxA-like enzymes"/>
    <property type="match status" value="1"/>
</dbReference>
<dbReference type="AlphaFoldDB" id="A0A2S7U1J7"/>
<comment type="similarity">
    <text evidence="1">Belongs to the transferase hexapeptide repeat family.</text>
</comment>
<evidence type="ECO:0000256" key="2">
    <source>
        <dbReference type="ARBA" id="ARBA00022679"/>
    </source>
</evidence>
<name>A0A2S7U1J7_9BACT</name>
<dbReference type="OrthoDB" id="9812571at2"/>
<dbReference type="PANTHER" id="PTHR23416:SF23">
    <property type="entry name" value="ACETYLTRANSFERASE C18B11.09C-RELATED"/>
    <property type="match status" value="1"/>
</dbReference>
<dbReference type="GO" id="GO:0005829">
    <property type="term" value="C:cytosol"/>
    <property type="evidence" value="ECO:0007669"/>
    <property type="project" value="TreeGrafter"/>
</dbReference>
<accession>A0A2S7U1J7</accession>
<evidence type="ECO:0000313" key="3">
    <source>
        <dbReference type="EMBL" id="PQJ28053.1"/>
    </source>
</evidence>
<dbReference type="CDD" id="cd05825">
    <property type="entry name" value="LbH_wcaF_like"/>
    <property type="match status" value="1"/>
</dbReference>
<dbReference type="NCBIfam" id="NF007797">
    <property type="entry name" value="PRK10502.1"/>
    <property type="match status" value="1"/>
</dbReference>
<dbReference type="EMBL" id="MQWA01000001">
    <property type="protein sequence ID" value="PQJ28053.1"/>
    <property type="molecule type" value="Genomic_DNA"/>
</dbReference>
<dbReference type="InterPro" id="IPR011004">
    <property type="entry name" value="Trimer_LpxA-like_sf"/>
</dbReference>
<dbReference type="RefSeq" id="WP_105042553.1">
    <property type="nucleotide sequence ID" value="NZ_MQWA01000001.1"/>
</dbReference>
<organism evidence="3 4">
    <name type="scientific">Rubritalea profundi</name>
    <dbReference type="NCBI Taxonomy" id="1658618"/>
    <lineage>
        <taxon>Bacteria</taxon>
        <taxon>Pseudomonadati</taxon>
        <taxon>Verrucomicrobiota</taxon>
        <taxon>Verrucomicrobiia</taxon>
        <taxon>Verrucomicrobiales</taxon>
        <taxon>Rubritaleaceae</taxon>
        <taxon>Rubritalea</taxon>
    </lineage>
</organism>
<dbReference type="PANTHER" id="PTHR23416">
    <property type="entry name" value="SIALIC ACID SYNTHASE-RELATED"/>
    <property type="match status" value="1"/>
</dbReference>
<dbReference type="GO" id="GO:0008374">
    <property type="term" value="F:O-acyltransferase activity"/>
    <property type="evidence" value="ECO:0007669"/>
    <property type="project" value="TreeGrafter"/>
</dbReference>
<comment type="caution">
    <text evidence="3">The sequence shown here is derived from an EMBL/GenBank/DDBJ whole genome shotgun (WGS) entry which is preliminary data.</text>
</comment>
<reference evidence="3 4" key="1">
    <citation type="submission" date="2016-12" db="EMBL/GenBank/DDBJ databases">
        <title>Study of bacterial adaptation to deep sea.</title>
        <authorList>
            <person name="Song J."/>
            <person name="Yoshizawa S."/>
            <person name="Kogure K."/>
        </authorList>
    </citation>
    <scope>NUCLEOTIDE SEQUENCE [LARGE SCALE GENOMIC DNA]</scope>
    <source>
        <strain evidence="3 4">SAORIC-165</strain>
    </source>
</reference>
<dbReference type="InterPro" id="IPR051159">
    <property type="entry name" value="Hexapeptide_acetyltransf"/>
</dbReference>
<gene>
    <name evidence="3" type="ORF">BSZ32_05750</name>
</gene>
<dbReference type="Gene3D" id="2.160.10.10">
    <property type="entry name" value="Hexapeptide repeat proteins"/>
    <property type="match status" value="1"/>
</dbReference>